<dbReference type="Proteomes" id="UP000610966">
    <property type="component" value="Unassembled WGS sequence"/>
</dbReference>
<gene>
    <name evidence="1" type="ORF">Mth01_26150</name>
</gene>
<organism evidence="1 2">
    <name type="scientific">Sphaerimonospora thailandensis</name>
    <dbReference type="NCBI Taxonomy" id="795644"/>
    <lineage>
        <taxon>Bacteria</taxon>
        <taxon>Bacillati</taxon>
        <taxon>Actinomycetota</taxon>
        <taxon>Actinomycetes</taxon>
        <taxon>Streptosporangiales</taxon>
        <taxon>Streptosporangiaceae</taxon>
        <taxon>Sphaerimonospora</taxon>
    </lineage>
</organism>
<name>A0A8J3RAJ4_9ACTN</name>
<evidence type="ECO:0000313" key="1">
    <source>
        <dbReference type="EMBL" id="GIH70362.1"/>
    </source>
</evidence>
<proteinExistence type="predicted"/>
<keyword evidence="2" id="KW-1185">Reference proteome</keyword>
<dbReference type="AlphaFoldDB" id="A0A8J3RAJ4"/>
<evidence type="ECO:0000313" key="2">
    <source>
        <dbReference type="Proteomes" id="UP000610966"/>
    </source>
</evidence>
<dbReference type="RefSeq" id="WP_204016081.1">
    <property type="nucleotide sequence ID" value="NZ_BOOG01000021.1"/>
</dbReference>
<sequence length="169" mass="18228">MDTAAAAIQAGVTAATIRTWCRIGAIAAAKVAGRWAIDAASLAYRITLGVKPQPAPKPIVYSVDTMTAIGGSEWIRGDKHRVYINNWAEFAGLEVSRYNTGNISYAEWDGEKISNSQANKILSSIDKVWFDTATGKLHCRYGWGESRVATREEVWAAVVAGIRAAIAAL</sequence>
<protein>
    <submittedName>
        <fullName evidence="1">Uncharacterized protein</fullName>
    </submittedName>
</protein>
<reference evidence="1" key="1">
    <citation type="submission" date="2021-01" db="EMBL/GenBank/DDBJ databases">
        <title>Whole genome shotgun sequence of Sphaerimonospora thailandensis NBRC 107569.</title>
        <authorList>
            <person name="Komaki H."/>
            <person name="Tamura T."/>
        </authorList>
    </citation>
    <scope>NUCLEOTIDE SEQUENCE</scope>
    <source>
        <strain evidence="1">NBRC 107569</strain>
    </source>
</reference>
<dbReference type="EMBL" id="BOOG01000021">
    <property type="protein sequence ID" value="GIH70362.1"/>
    <property type="molecule type" value="Genomic_DNA"/>
</dbReference>
<accession>A0A8J3RAJ4</accession>
<comment type="caution">
    <text evidence="1">The sequence shown here is derived from an EMBL/GenBank/DDBJ whole genome shotgun (WGS) entry which is preliminary data.</text>
</comment>